<evidence type="ECO:0000313" key="19">
    <source>
        <dbReference type="Proteomes" id="UP001333110"/>
    </source>
</evidence>
<protein>
    <recommendedName>
        <fullName evidence="14">Structural maintenance of chromosomes protein 6</fullName>
    </recommendedName>
</protein>
<dbReference type="InterPro" id="IPR027417">
    <property type="entry name" value="P-loop_NTPase"/>
</dbReference>
<dbReference type="Pfam" id="PF02463">
    <property type="entry name" value="SMC_N"/>
    <property type="match status" value="1"/>
</dbReference>
<comment type="function">
    <text evidence="12">Core component of the SMC5-SMC6 complex, a complex involved in repair of DNA double-strand breaks by homologous recombination. The complex may promote sister chromatid homologous recombination by recruiting the SMC1-SMC3 cohesin complex to double-strand breaks. The complex is required for telomere maintenance via recombination and mediates sumoylation of shelterin complex (telosome) components.</text>
</comment>
<dbReference type="SUPFAM" id="SSF52540">
    <property type="entry name" value="P-loop containing nucleoside triphosphate hydrolases"/>
    <property type="match status" value="1"/>
</dbReference>
<evidence type="ECO:0000256" key="3">
    <source>
        <dbReference type="ARBA" id="ARBA00006793"/>
    </source>
</evidence>
<keyword evidence="7" id="KW-0067">ATP-binding</keyword>
<evidence type="ECO:0000313" key="18">
    <source>
        <dbReference type="EMBL" id="KAK4824108.1"/>
    </source>
</evidence>
<proteinExistence type="inferred from homology"/>
<comment type="caution">
    <text evidence="18">The sequence shown here is derived from an EMBL/GenBank/DDBJ whole genome shotgun (WGS) entry which is preliminary data.</text>
</comment>
<evidence type="ECO:0000256" key="5">
    <source>
        <dbReference type="ARBA" id="ARBA00022741"/>
    </source>
</evidence>
<sequence length="1096" mass="127543">MGKRKEESISKPGSHKRQRQEYTDEHSDESNEEENSQSSADSNLSLLSTVGEVGIIESIQLKNFMCHSMLGPFQFGSNLNFVVGNNGSGKSSVLTALIVGLGGKATATNRGSSLKMFVRDGETSADISITLRNRGRDAFKPEVYGDSIIVNQHINLDGSRSYRLKSKSGTLISSKKEELIGILDHFNIQVDNPVSVLTQEMSKHFLQSKNEGDKYKFFMKATQLEQMREDYSSIMKTKENTCIQIEQGVERLQELKLLYCEKKERYKSIGFVNDMRNHLEDLKHKMAWAVVGEMEREIQPIKEGIRAEEGNTEKFVQKLEECQAKLNEAEEKYKAIQDRLITISEEAQALHPQCISLKADVQARRKAVNEAEVLYNRFKTELKRLGKDDEQLRKRIEELKSSANQVSEPEKLERQRKIAHLREQLKAFRDEEIMIGQQVDQFQQAIYKCKEEHARLRREDCDAKQALDAKQKQLRELKDSKTNTLKRFGPHIPAFLEAVELAYRQGRFKHKPVGPLGAFIHPRDAELTLAVESCLKSLVQAFCCDNHGDERTLQLLMSKYYPHGFRPQIIVNKFQNNIYDVRHRGVHHPEFPSVLTALEIDHPVVANCLIDVRGIETILLIKSSRKAREVMQFNRPPKNCREAFTAEGDQVFERRYYSSDYVRPKFLSKDVEAEISHLEEEIESKMAQLTASQQRLYSIENEIRQNEDHLHGHRRHQKELQIKIRTTNAEIADLENMEEHQSVDIHTLEDEAEENKGKMESVKKDMQQQSRKMEELKNILQVAEKNFEEMKEKIHQVEEIAGPIKDELNQADSEVENSKRRLQHYEEKQKEHLACIKRHKELLDAKEKELEEKIAQARQIYSERIEVSRTVKSLDAEMNRLRERINSENDRHGNREEIVQQFHDAKERYEDANSKVKNLKKFIRLLEEIMTQRFKIYRQFLRLLSLRCKLYFDHLLRIRACSGSILFDHKNETLSIIVQPREEDQAALNDVRSLSGGERSFSTVCFILSLWSITESPFRCLDEFDVYMDMVNRRIAMDMILKVADSQHHQQFILLTPQSMSSLPMSSHIRILRMQDPERGQRTLNFKNRNDKEDDQ</sequence>
<evidence type="ECO:0000256" key="14">
    <source>
        <dbReference type="ARBA" id="ARBA00069480"/>
    </source>
</evidence>
<keyword evidence="8 15" id="KW-0175">Coiled coil</keyword>
<gene>
    <name evidence="18" type="ORF">QYF61_010628</name>
</gene>
<comment type="subcellular location">
    <subcellularLocation>
        <location evidence="2">Chromosome</location>
    </subcellularLocation>
    <subcellularLocation>
        <location evidence="1">Nucleus</location>
    </subcellularLocation>
</comment>
<keyword evidence="19" id="KW-1185">Reference proteome</keyword>
<evidence type="ECO:0000256" key="10">
    <source>
        <dbReference type="ARBA" id="ARBA00023204"/>
    </source>
</evidence>
<dbReference type="PANTHER" id="PTHR19306:SF6">
    <property type="entry name" value="STRUCTURAL MAINTENANCE OF CHROMOSOMES PROTEIN 6"/>
    <property type="match status" value="1"/>
</dbReference>
<dbReference type="GO" id="GO:0005634">
    <property type="term" value="C:nucleus"/>
    <property type="evidence" value="ECO:0007669"/>
    <property type="project" value="UniProtKB-SubCell"/>
</dbReference>
<name>A0AAN7PCH9_MYCAM</name>
<dbReference type="FunFam" id="3.40.50.300:FF:000959">
    <property type="entry name" value="structural maintenance of chromosomes protein 6"/>
    <property type="match status" value="1"/>
</dbReference>
<keyword evidence="11" id="KW-0539">Nucleus</keyword>
<dbReference type="GO" id="GO:0000724">
    <property type="term" value="P:double-strand break repair via homologous recombination"/>
    <property type="evidence" value="ECO:0007669"/>
    <property type="project" value="TreeGrafter"/>
</dbReference>
<evidence type="ECO:0000256" key="8">
    <source>
        <dbReference type="ARBA" id="ARBA00023054"/>
    </source>
</evidence>
<dbReference type="FunFam" id="3.40.50.300:FF:003232">
    <property type="entry name" value="Structural maintenance of chromosomes 6, gene 1"/>
    <property type="match status" value="1"/>
</dbReference>
<dbReference type="GO" id="GO:0005524">
    <property type="term" value="F:ATP binding"/>
    <property type="evidence" value="ECO:0007669"/>
    <property type="project" value="UniProtKB-KW"/>
</dbReference>
<comment type="subunit">
    <text evidence="13">Forms a heterodimer with smc5. Component of the SMC5-SMC6 complex which consists at least of smc5, smc6, nsmce2, nsmce1 and nsmce4a.</text>
</comment>
<keyword evidence="9" id="KW-0233">DNA recombination</keyword>
<evidence type="ECO:0000256" key="15">
    <source>
        <dbReference type="SAM" id="Coils"/>
    </source>
</evidence>
<dbReference type="Gene3D" id="3.40.50.300">
    <property type="entry name" value="P-loop containing nucleotide triphosphate hydrolases"/>
    <property type="match status" value="2"/>
</dbReference>
<evidence type="ECO:0000256" key="2">
    <source>
        <dbReference type="ARBA" id="ARBA00004286"/>
    </source>
</evidence>
<feature type="region of interest" description="Disordered" evidence="16">
    <location>
        <begin position="1"/>
        <end position="43"/>
    </location>
</feature>
<dbReference type="Gene3D" id="1.10.287.1490">
    <property type="match status" value="1"/>
</dbReference>
<evidence type="ECO:0000256" key="4">
    <source>
        <dbReference type="ARBA" id="ARBA00022454"/>
    </source>
</evidence>
<dbReference type="PANTHER" id="PTHR19306">
    <property type="entry name" value="STRUCTURAL MAINTENANCE OF CHROMOSOMES 5,6 SMC5, SMC6"/>
    <property type="match status" value="1"/>
</dbReference>
<evidence type="ECO:0000256" key="16">
    <source>
        <dbReference type="SAM" id="MobiDB-lite"/>
    </source>
</evidence>
<evidence type="ECO:0000256" key="13">
    <source>
        <dbReference type="ARBA" id="ARBA00064605"/>
    </source>
</evidence>
<evidence type="ECO:0000256" key="12">
    <source>
        <dbReference type="ARBA" id="ARBA00053909"/>
    </source>
</evidence>
<keyword evidence="5" id="KW-0547">Nucleotide-binding</keyword>
<evidence type="ECO:0000256" key="1">
    <source>
        <dbReference type="ARBA" id="ARBA00004123"/>
    </source>
</evidence>
<keyword evidence="6" id="KW-0227">DNA damage</keyword>
<organism evidence="18 19">
    <name type="scientific">Mycteria americana</name>
    <name type="common">Wood stork</name>
    <dbReference type="NCBI Taxonomy" id="33587"/>
    <lineage>
        <taxon>Eukaryota</taxon>
        <taxon>Metazoa</taxon>
        <taxon>Chordata</taxon>
        <taxon>Craniata</taxon>
        <taxon>Vertebrata</taxon>
        <taxon>Euteleostomi</taxon>
        <taxon>Archelosauria</taxon>
        <taxon>Archosauria</taxon>
        <taxon>Dinosauria</taxon>
        <taxon>Saurischia</taxon>
        <taxon>Theropoda</taxon>
        <taxon>Coelurosauria</taxon>
        <taxon>Aves</taxon>
        <taxon>Neognathae</taxon>
        <taxon>Neoaves</taxon>
        <taxon>Aequornithes</taxon>
        <taxon>Ciconiiformes</taxon>
        <taxon>Ciconiidae</taxon>
        <taxon>Mycteria</taxon>
    </lineage>
</organism>
<dbReference type="GO" id="GO:0003684">
    <property type="term" value="F:damaged DNA binding"/>
    <property type="evidence" value="ECO:0007669"/>
    <property type="project" value="TreeGrafter"/>
</dbReference>
<evidence type="ECO:0000256" key="11">
    <source>
        <dbReference type="ARBA" id="ARBA00023242"/>
    </source>
</evidence>
<dbReference type="Proteomes" id="UP001333110">
    <property type="component" value="Unassembled WGS sequence"/>
</dbReference>
<evidence type="ECO:0000256" key="9">
    <source>
        <dbReference type="ARBA" id="ARBA00023172"/>
    </source>
</evidence>
<keyword evidence="10" id="KW-0234">DNA repair</keyword>
<dbReference type="InterPro" id="IPR003395">
    <property type="entry name" value="RecF/RecN/SMC_N"/>
</dbReference>
<comment type="similarity">
    <text evidence="3">Belongs to the SMC family. SMC6 subfamily.</text>
</comment>
<reference evidence="18 19" key="1">
    <citation type="journal article" date="2023" name="J. Hered.">
        <title>Chromosome-level genome of the wood stork (Mycteria americana) provides insight into avian chromosome evolution.</title>
        <authorList>
            <person name="Flamio R. Jr."/>
            <person name="Ramstad K.M."/>
        </authorList>
    </citation>
    <scope>NUCLEOTIDE SEQUENCE [LARGE SCALE GENOMIC DNA]</scope>
    <source>
        <strain evidence="18">JAX WOST 10</strain>
    </source>
</reference>
<evidence type="ECO:0000259" key="17">
    <source>
        <dbReference type="Pfam" id="PF02463"/>
    </source>
</evidence>
<feature type="compositionally biased region" description="Basic and acidic residues" evidence="16">
    <location>
        <begin position="19"/>
        <end position="29"/>
    </location>
</feature>
<keyword evidence="4" id="KW-0158">Chromosome</keyword>
<dbReference type="GO" id="GO:0030915">
    <property type="term" value="C:Smc5-Smc6 complex"/>
    <property type="evidence" value="ECO:0007669"/>
    <property type="project" value="TreeGrafter"/>
</dbReference>
<evidence type="ECO:0000256" key="6">
    <source>
        <dbReference type="ARBA" id="ARBA00022763"/>
    </source>
</evidence>
<feature type="domain" description="RecF/RecN/SMC N-terminal" evidence="17">
    <location>
        <begin position="56"/>
        <end position="1072"/>
    </location>
</feature>
<evidence type="ECO:0000256" key="7">
    <source>
        <dbReference type="ARBA" id="ARBA00022840"/>
    </source>
</evidence>
<dbReference type="EMBL" id="JAUNZN010000003">
    <property type="protein sequence ID" value="KAK4824108.1"/>
    <property type="molecule type" value="Genomic_DNA"/>
</dbReference>
<accession>A0AAN7PCH9</accession>
<dbReference type="GO" id="GO:0003697">
    <property type="term" value="F:single-stranded DNA binding"/>
    <property type="evidence" value="ECO:0007669"/>
    <property type="project" value="TreeGrafter"/>
</dbReference>
<feature type="coiled-coil region" evidence="15">
    <location>
        <begin position="668"/>
        <end position="929"/>
    </location>
</feature>
<dbReference type="GO" id="GO:0035861">
    <property type="term" value="C:site of double-strand break"/>
    <property type="evidence" value="ECO:0007669"/>
    <property type="project" value="TreeGrafter"/>
</dbReference>
<dbReference type="AlphaFoldDB" id="A0AAN7PCH9"/>
<feature type="coiled-coil region" evidence="15">
    <location>
        <begin position="312"/>
        <end position="487"/>
    </location>
</feature>